<dbReference type="Pfam" id="PF01845">
    <property type="entry name" value="CcdB"/>
    <property type="match status" value="1"/>
</dbReference>
<comment type="similarity">
    <text evidence="1">Belongs to the CcdB toxin family.</text>
</comment>
<keyword evidence="9" id="KW-1185">Reference proteome</keyword>
<evidence type="ECO:0000256" key="7">
    <source>
        <dbReference type="ARBA" id="ARBA00033135"/>
    </source>
</evidence>
<evidence type="ECO:0000256" key="5">
    <source>
        <dbReference type="ARBA" id="ARBA00023163"/>
    </source>
</evidence>
<evidence type="ECO:0000256" key="4">
    <source>
        <dbReference type="ARBA" id="ARBA00023015"/>
    </source>
</evidence>
<organism evidence="8 9">
    <name type="scientific">Pacificispira spongiicola</name>
    <dbReference type="NCBI Taxonomy" id="2729598"/>
    <lineage>
        <taxon>Bacteria</taxon>
        <taxon>Pseudomonadati</taxon>
        <taxon>Pseudomonadota</taxon>
        <taxon>Alphaproteobacteria</taxon>
        <taxon>Rhodospirillales</taxon>
        <taxon>Rhodospirillaceae</taxon>
        <taxon>Pacificispira</taxon>
    </lineage>
</organism>
<keyword evidence="5" id="KW-0804">Transcription</keyword>
<gene>
    <name evidence="8" type="ORF">HH303_14865</name>
</gene>
<dbReference type="InterPro" id="IPR011067">
    <property type="entry name" value="Plasmid_toxin/cell-grow_inhib"/>
</dbReference>
<keyword evidence="4" id="KW-0805">Transcription regulation</keyword>
<dbReference type="RefSeq" id="WP_169626156.1">
    <property type="nucleotide sequence ID" value="NZ_JABBNT010000004.1"/>
</dbReference>
<accession>A0A7Y0E231</accession>
<dbReference type="GO" id="GO:0006276">
    <property type="term" value="P:plasmid maintenance"/>
    <property type="evidence" value="ECO:0007669"/>
    <property type="project" value="InterPro"/>
</dbReference>
<dbReference type="Proteomes" id="UP000539372">
    <property type="component" value="Unassembled WGS sequence"/>
</dbReference>
<dbReference type="AlphaFoldDB" id="A0A7Y0E231"/>
<protein>
    <recommendedName>
        <fullName evidence="2">Toxin CcdB</fullName>
    </recommendedName>
    <alternativeName>
        <fullName evidence="7">Cytotoxic protein CcdB</fullName>
    </alternativeName>
    <alternativeName>
        <fullName evidence="6">Protein LetD</fullName>
    </alternativeName>
</protein>
<evidence type="ECO:0000256" key="1">
    <source>
        <dbReference type="ARBA" id="ARBA00005230"/>
    </source>
</evidence>
<dbReference type="GO" id="GO:0008657">
    <property type="term" value="F:DNA topoisomerase type II (double strand cut, ATP-hydrolyzing) inhibitor activity"/>
    <property type="evidence" value="ECO:0007669"/>
    <property type="project" value="InterPro"/>
</dbReference>
<evidence type="ECO:0000313" key="8">
    <source>
        <dbReference type="EMBL" id="NMM45776.1"/>
    </source>
</evidence>
<name>A0A7Y0E231_9PROT</name>
<evidence type="ECO:0000256" key="6">
    <source>
        <dbReference type="ARBA" id="ARBA00029628"/>
    </source>
</evidence>
<proteinExistence type="inferred from homology"/>
<dbReference type="Gene3D" id="2.30.30.110">
    <property type="match status" value="1"/>
</dbReference>
<dbReference type="EMBL" id="JABBNT010000004">
    <property type="protein sequence ID" value="NMM45776.1"/>
    <property type="molecule type" value="Genomic_DNA"/>
</dbReference>
<dbReference type="SUPFAM" id="SSF50118">
    <property type="entry name" value="Cell growth inhibitor/plasmid maintenance toxic component"/>
    <property type="match status" value="1"/>
</dbReference>
<keyword evidence="3" id="KW-0678">Repressor</keyword>
<sequence length="99" mass="10430">MAQYDIYRMPGGAGYLLNVQSDLLEGMATRVVVPLMPRDTAPPAADRLNPVFTIGGEDLVLVTQNLAAVPLSILGKAIGGLDAEADAVRNALDMVFVGF</sequence>
<evidence type="ECO:0000256" key="2">
    <source>
        <dbReference type="ARBA" id="ARBA00015075"/>
    </source>
</evidence>
<reference evidence="8 9" key="1">
    <citation type="submission" date="2020-04" db="EMBL/GenBank/DDBJ databases">
        <title>Rhodospirillaceae bacterium KN72 isolated from deep sea.</title>
        <authorList>
            <person name="Zhang D.-C."/>
        </authorList>
    </citation>
    <scope>NUCLEOTIDE SEQUENCE [LARGE SCALE GENOMIC DNA]</scope>
    <source>
        <strain evidence="8 9">KN72</strain>
    </source>
</reference>
<evidence type="ECO:0000256" key="3">
    <source>
        <dbReference type="ARBA" id="ARBA00022491"/>
    </source>
</evidence>
<dbReference type="InterPro" id="IPR002712">
    <property type="entry name" value="CcdB"/>
</dbReference>
<comment type="caution">
    <text evidence="8">The sequence shown here is derived from an EMBL/GenBank/DDBJ whole genome shotgun (WGS) entry which is preliminary data.</text>
</comment>
<evidence type="ECO:0000313" key="9">
    <source>
        <dbReference type="Proteomes" id="UP000539372"/>
    </source>
</evidence>